<feature type="chain" id="PRO_5046673481" evidence="1">
    <location>
        <begin position="38"/>
        <end position="650"/>
    </location>
</feature>
<dbReference type="Proteomes" id="UP001595629">
    <property type="component" value="Unassembled WGS sequence"/>
</dbReference>
<evidence type="ECO:0000256" key="1">
    <source>
        <dbReference type="SAM" id="SignalP"/>
    </source>
</evidence>
<feature type="signal peptide" evidence="1">
    <location>
        <begin position="1"/>
        <end position="37"/>
    </location>
</feature>
<comment type="caution">
    <text evidence="2">The sequence shown here is derived from an EMBL/GenBank/DDBJ whole genome shotgun (WGS) entry which is preliminary data.</text>
</comment>
<dbReference type="Pfam" id="PF12228">
    <property type="entry name" value="DUF3604"/>
    <property type="match status" value="1"/>
</dbReference>
<evidence type="ECO:0000313" key="3">
    <source>
        <dbReference type="Proteomes" id="UP001595629"/>
    </source>
</evidence>
<reference evidence="3" key="1">
    <citation type="journal article" date="2019" name="Int. J. Syst. Evol. Microbiol.">
        <title>The Global Catalogue of Microorganisms (GCM) 10K type strain sequencing project: providing services to taxonomists for standard genome sequencing and annotation.</title>
        <authorList>
            <consortium name="The Broad Institute Genomics Platform"/>
            <consortium name="The Broad Institute Genome Sequencing Center for Infectious Disease"/>
            <person name="Wu L."/>
            <person name="Ma J."/>
        </authorList>
    </citation>
    <scope>NUCLEOTIDE SEQUENCE [LARGE SCALE GENOMIC DNA]</scope>
    <source>
        <strain evidence="3">KCTC 42911</strain>
    </source>
</reference>
<name>A0ABV7TIN3_9RHOB</name>
<proteinExistence type="predicted"/>
<evidence type="ECO:0000313" key="2">
    <source>
        <dbReference type="EMBL" id="MFC3614777.1"/>
    </source>
</evidence>
<keyword evidence="3" id="KW-1185">Reference proteome</keyword>
<dbReference type="InterPro" id="IPR022028">
    <property type="entry name" value="DUF3604"/>
</dbReference>
<protein>
    <submittedName>
        <fullName evidence="2">DUF3604 domain-containing protein</fullName>
    </submittedName>
</protein>
<sequence>MLAAGGYANQRGEKAMLKSFPILTTGAALLLASTAMAQTYTGDIAIDEEDVVLGQRHYSPYLDESYPNRVFFGDTHLHTSYSTDAGMIGNSLGPDDAFRFARGEKVRASVGEYAQLIRPLDFLVVADHAENLGLAPMIAESNPALLALPWGREVHDLVKAGQLNEAYVMWGTAMAELADPIDDDDLTRSIWARIVESAERFNEPGVVTSLHGFEWTSSPDGNNLHRVVMFRDDGDKVGTRIPFSNYDSNDPEDLWAWMQSYEDETGGSVMAIPHGGNLSNGLMFDTVRLNGEPIDIDYAERRARWEPVYEMTQIKGDGETHPMLSPNDEFADYYRWDRGNFGFELKTPEMLPKEYAREALARGLAIEEEIGVNPFKFGQIGSTDSHTSLATTREDNYFGKATPGEPGTASERYNELIIQDAIIGDEVAIRHYETLASGLAVAWARENTRAEIWDAFQRKEVYATTGSRMVVRVFAGWNFEEDEVHRPDFAAEGYDRGVPMGADLFAGPDGAAPTFMIRALRDPDGANLDRIQIVKGWVGDDGEPTTKVFDVAWSGDREPDAEGNLPPVGSTVDGADFTNTIGAAAIGGYWEDPEFDPTQRAYYYVRVLEIPTPSWLAYDEAFYGPQDLPDDAMMVQQDRAYTSPIWYSPF</sequence>
<gene>
    <name evidence="2" type="ORF">ACFORG_13475</name>
</gene>
<keyword evidence="1" id="KW-0732">Signal</keyword>
<dbReference type="Gene3D" id="3.20.20.140">
    <property type="entry name" value="Metal-dependent hydrolases"/>
    <property type="match status" value="1"/>
</dbReference>
<accession>A0ABV7TIN3</accession>
<dbReference type="RefSeq" id="WP_386736055.1">
    <property type="nucleotide sequence ID" value="NZ_JBHRXI010000013.1"/>
</dbReference>
<organism evidence="2 3">
    <name type="scientific">Lutimaribacter marinistellae</name>
    <dbReference type="NCBI Taxonomy" id="1820329"/>
    <lineage>
        <taxon>Bacteria</taxon>
        <taxon>Pseudomonadati</taxon>
        <taxon>Pseudomonadota</taxon>
        <taxon>Alphaproteobacteria</taxon>
        <taxon>Rhodobacterales</taxon>
        <taxon>Roseobacteraceae</taxon>
        <taxon>Lutimaribacter</taxon>
    </lineage>
</organism>
<dbReference type="EMBL" id="JBHRXI010000013">
    <property type="protein sequence ID" value="MFC3614777.1"/>
    <property type="molecule type" value="Genomic_DNA"/>
</dbReference>